<dbReference type="InterPro" id="IPR011444">
    <property type="entry name" value="DUF1549"/>
</dbReference>
<accession>B4CZ32</accession>
<dbReference type="GO" id="GO:0046872">
    <property type="term" value="F:metal ion binding"/>
    <property type="evidence" value="ECO:0007669"/>
    <property type="project" value="UniProtKB-KW"/>
</dbReference>
<dbReference type="GO" id="GO:0009055">
    <property type="term" value="F:electron transfer activity"/>
    <property type="evidence" value="ECO:0007669"/>
    <property type="project" value="InterPro"/>
</dbReference>
<protein>
    <recommendedName>
        <fullName evidence="5">Cytochrome c domain-containing protein</fullName>
    </recommendedName>
</protein>
<organism evidence="6 7">
    <name type="scientific">Chthoniobacter flavus Ellin428</name>
    <dbReference type="NCBI Taxonomy" id="497964"/>
    <lineage>
        <taxon>Bacteria</taxon>
        <taxon>Pseudomonadati</taxon>
        <taxon>Verrucomicrobiota</taxon>
        <taxon>Spartobacteria</taxon>
        <taxon>Chthoniobacterales</taxon>
        <taxon>Chthoniobacteraceae</taxon>
        <taxon>Chthoniobacter</taxon>
    </lineage>
</organism>
<dbReference type="Proteomes" id="UP000005824">
    <property type="component" value="Unassembled WGS sequence"/>
</dbReference>
<sequence precursor="true">MRPHETFSARSQEPRAKWRHHLRWAAGHLALFTWLLALSCHAADAPITPEGREFFENKIRPILSAECNECHNAIKHKGGLRLDYRGGWQKGGDNGDDIVPGDAAKSLLIKSIRHEDPDLKMPAKSPKLDSKVIADFEKWVNMGAPDPRDEPPKEVAGKPKWAELLAARRTWWSLQPVQKPVVPAVKDAAWSSNPVDRFLLAKMEEHDLTPAKDADPRTFIRRLTFALTGLPPTPEEVEAFVGEASSDRMAAIRKATDRLLASPHFGEHWARHWLDLVRYAETHGSEGDPEIREAWRYRDYMISALNQDVPVDQLIRENLAGDLLAHPRISPDGINQSMLGIAQYRLVEHGFQPVDTLDDEVKVVDNQIDVVSKAFQGLTVACARCHDHKFDAISQHDYYALFGIFASCRPAQVTIDSPAVQATNRDALEHVHAEIKSALADAWLKSADQVASRLRDASAQAEKSRAVAGKIRDLEQQVADLEWSARQALNHRGASPAKAEKLPSPFAAWSFENGANDTFGRLNGHLEGGAEIRNGRLILDGKGAYFRTDQLPMNLEAKTLEAWVSPATLDQRGGGVVSVESTDVHGFDSIVFAEREPRRWYPGSNFGLRSENVGGTEETAKPGELVHMALVYGADNSIAMYRNGVPYGHSYTKAEMKKFEAGNARVLLGLRHKGAGSGFFAGEIEEARLYDRALTAEEVAASYHAGAGPVITPEQITAALSPEQRQQRASLTAQIEKLRAESTANPAAQIWAQAMADAATNASNPLHLWAKLENVRDADLPAVWQKLTDPLRAKLAEARKTNREQFKTAWNLAGADYAKWFPYGPGLTPKPLAAGEFSIEPSGDRVLAGLEPGGAFTDRLSEKHTGILTSPRFKIESDSISVRAFGAGGAMVRVIVDNYPLPNNPIFPKAILEKSEPGWVRLDTAYRKGSYAYIEFATHEDLTRPLTDKKEKPNSRQDEPSSFGVDQVVFNDGKSVPQEEDSALAPLLDGPAPKSATELAQTYSRAIAEAVQAWRNDQLTEAQRLFLDGLVHRGVLPTTLTELAAVRPLVTQYRQLDAGVPQLHHAPGVLETAAYDAPFLPRGDHLKPGEPVPRRYLEVFGGQPYHTSLSGRRELADAIANPQNPLTARVMVNRIWHWLYGRGIVATVDNFGRLGEKPTHPELLDYLAARFVEHGWSMKDMIRYLVTTRAFGMDSEPSAKALASDPSNDWLSHMRVRRIEAESIRDSLLVDAGVLDDKMFGKPADINSSRRSIYLPVRRTFLNPFLQVFDAPRPFTTLGRRDATNVPAQSLTMLNSPFVIAQAKRWATALVQDSSDCATTRINRMFIAAFARPADDHELAAATEYLNELVVDHKIRPEELLGSAPVWEDFAQSLFNLKEFIYLR</sequence>
<dbReference type="InterPro" id="IPR013320">
    <property type="entry name" value="ConA-like_dom_sf"/>
</dbReference>
<keyword evidence="3" id="KW-0349">Heme</keyword>
<proteinExistence type="predicted"/>
<dbReference type="InParanoid" id="B4CZ32"/>
<dbReference type="PANTHER" id="PTHR35889">
    <property type="entry name" value="CYCLOINULO-OLIGOSACCHARIDE FRUCTANOTRANSFERASE-RELATED"/>
    <property type="match status" value="1"/>
</dbReference>
<dbReference type="Pfam" id="PF07587">
    <property type="entry name" value="PSD1"/>
    <property type="match status" value="1"/>
</dbReference>
<dbReference type="InterPro" id="IPR009056">
    <property type="entry name" value="Cyt_c-like_dom"/>
</dbReference>
<dbReference type="Pfam" id="PF07635">
    <property type="entry name" value="PSCyt1"/>
    <property type="match status" value="1"/>
</dbReference>
<dbReference type="PANTHER" id="PTHR35889:SF3">
    <property type="entry name" value="F-BOX DOMAIN-CONTAINING PROTEIN"/>
    <property type="match status" value="1"/>
</dbReference>
<evidence type="ECO:0000313" key="6">
    <source>
        <dbReference type="EMBL" id="EDY20723.1"/>
    </source>
</evidence>
<dbReference type="InterPro" id="IPR022655">
    <property type="entry name" value="DUF1553"/>
</dbReference>
<keyword evidence="1 3" id="KW-0479">Metal-binding</keyword>
<dbReference type="SUPFAM" id="SSF49899">
    <property type="entry name" value="Concanavalin A-like lectins/glucanases"/>
    <property type="match status" value="1"/>
</dbReference>
<gene>
    <name evidence="6" type="ORF">CfE428DRAFT_1920</name>
</gene>
<dbReference type="PROSITE" id="PS51007">
    <property type="entry name" value="CYTC"/>
    <property type="match status" value="1"/>
</dbReference>
<evidence type="ECO:0000256" key="1">
    <source>
        <dbReference type="ARBA" id="ARBA00022723"/>
    </source>
</evidence>
<evidence type="ECO:0000256" key="2">
    <source>
        <dbReference type="ARBA" id="ARBA00023004"/>
    </source>
</evidence>
<dbReference type="EMBL" id="ABVL01000004">
    <property type="protein sequence ID" value="EDY20723.1"/>
    <property type="molecule type" value="Genomic_DNA"/>
</dbReference>
<dbReference type="Pfam" id="PF07583">
    <property type="entry name" value="PSCyt2"/>
    <property type="match status" value="1"/>
</dbReference>
<name>B4CZ32_9BACT</name>
<feature type="compositionally biased region" description="Basic and acidic residues" evidence="4">
    <location>
        <begin position="944"/>
        <end position="959"/>
    </location>
</feature>
<dbReference type="GO" id="GO:0020037">
    <property type="term" value="F:heme binding"/>
    <property type="evidence" value="ECO:0007669"/>
    <property type="project" value="InterPro"/>
</dbReference>
<keyword evidence="7" id="KW-1185">Reference proteome</keyword>
<evidence type="ECO:0000259" key="5">
    <source>
        <dbReference type="PROSITE" id="PS51007"/>
    </source>
</evidence>
<evidence type="ECO:0000313" key="7">
    <source>
        <dbReference type="Proteomes" id="UP000005824"/>
    </source>
</evidence>
<dbReference type="eggNOG" id="COG2010">
    <property type="taxonomic scope" value="Bacteria"/>
</dbReference>
<dbReference type="Gene3D" id="2.60.120.200">
    <property type="match status" value="1"/>
</dbReference>
<evidence type="ECO:0000256" key="4">
    <source>
        <dbReference type="SAM" id="MobiDB-lite"/>
    </source>
</evidence>
<comment type="caution">
    <text evidence="6">The sequence shown here is derived from an EMBL/GenBank/DDBJ whole genome shotgun (WGS) entry which is preliminary data.</text>
</comment>
<evidence type="ECO:0000256" key="3">
    <source>
        <dbReference type="PROSITE-ProRule" id="PRU00433"/>
    </source>
</evidence>
<reference evidence="6 7" key="1">
    <citation type="journal article" date="2011" name="J. Bacteriol.">
        <title>Genome sequence of Chthoniobacter flavus Ellin428, an aerobic heterotrophic soil bacterium.</title>
        <authorList>
            <person name="Kant R."/>
            <person name="van Passel M.W."/>
            <person name="Palva A."/>
            <person name="Lucas S."/>
            <person name="Lapidus A."/>
            <person name="Glavina Del Rio T."/>
            <person name="Dalin E."/>
            <person name="Tice H."/>
            <person name="Bruce D."/>
            <person name="Goodwin L."/>
            <person name="Pitluck S."/>
            <person name="Larimer F.W."/>
            <person name="Land M.L."/>
            <person name="Hauser L."/>
            <person name="Sangwan P."/>
            <person name="de Vos W.M."/>
            <person name="Janssen P.H."/>
            <person name="Smidt H."/>
        </authorList>
    </citation>
    <scope>NUCLEOTIDE SEQUENCE [LARGE SCALE GENOMIC DNA]</scope>
    <source>
        <strain evidence="6 7">Ellin428</strain>
    </source>
</reference>
<keyword evidence="2 3" id="KW-0408">Iron</keyword>
<feature type="domain" description="Cytochrome c" evidence="5">
    <location>
        <begin position="46"/>
        <end position="144"/>
    </location>
</feature>
<dbReference type="STRING" id="497964.CfE428DRAFT_1920"/>
<dbReference type="InterPro" id="IPR011429">
    <property type="entry name" value="Cyt_c_Planctomycete-type"/>
</dbReference>
<feature type="region of interest" description="Disordered" evidence="4">
    <location>
        <begin position="944"/>
        <end position="966"/>
    </location>
</feature>
<dbReference type="Pfam" id="PF13385">
    <property type="entry name" value="Laminin_G_3"/>
    <property type="match status" value="1"/>
</dbReference>